<accession>A0ACB9MXC4</accession>
<sequence>MESRDDDVTPNIDEEEHSEHIIGLDDEWVDSNEAEGKRSWSGFKDMLDLTPEEILELVFDSEDKACQFYWAYAKCHGFAPRKGEVSQNSEGEFVMHQLDNINVQRHNELTSDFKTMFTEPVISTPLYKIELGVSKIYMMSKFYEVKEEIERVGALNVVERMQARSISKFKLNIFGKPQIEYRVVLDTLLNEFERDCRLLETRGVPYCNIFCAMRHEHMDVTPSSLICRQWTKATKIDCRTFRETDGGDTKNLVMLHLGAMSVACNKLCSLASENDEDFSHVGG</sequence>
<evidence type="ECO:0000313" key="1">
    <source>
        <dbReference type="EMBL" id="KAI4328718.1"/>
    </source>
</evidence>
<name>A0ACB9MXC4_BAUVA</name>
<evidence type="ECO:0000313" key="2">
    <source>
        <dbReference type="Proteomes" id="UP000828941"/>
    </source>
</evidence>
<organism evidence="1 2">
    <name type="scientific">Bauhinia variegata</name>
    <name type="common">Purple orchid tree</name>
    <name type="synonym">Phanera variegata</name>
    <dbReference type="NCBI Taxonomy" id="167791"/>
    <lineage>
        <taxon>Eukaryota</taxon>
        <taxon>Viridiplantae</taxon>
        <taxon>Streptophyta</taxon>
        <taxon>Embryophyta</taxon>
        <taxon>Tracheophyta</taxon>
        <taxon>Spermatophyta</taxon>
        <taxon>Magnoliopsida</taxon>
        <taxon>eudicotyledons</taxon>
        <taxon>Gunneridae</taxon>
        <taxon>Pentapetalae</taxon>
        <taxon>rosids</taxon>
        <taxon>fabids</taxon>
        <taxon>Fabales</taxon>
        <taxon>Fabaceae</taxon>
        <taxon>Cercidoideae</taxon>
        <taxon>Cercideae</taxon>
        <taxon>Bauhiniinae</taxon>
        <taxon>Bauhinia</taxon>
    </lineage>
</organism>
<dbReference type="EMBL" id="CM039433">
    <property type="protein sequence ID" value="KAI4328718.1"/>
    <property type="molecule type" value="Genomic_DNA"/>
</dbReference>
<proteinExistence type="predicted"/>
<keyword evidence="2" id="KW-1185">Reference proteome</keyword>
<comment type="caution">
    <text evidence="1">The sequence shown here is derived from an EMBL/GenBank/DDBJ whole genome shotgun (WGS) entry which is preliminary data.</text>
</comment>
<reference evidence="1 2" key="1">
    <citation type="journal article" date="2022" name="DNA Res.">
        <title>Chromosomal-level genome assembly of the orchid tree Bauhinia variegata (Leguminosae; Cercidoideae) supports the allotetraploid origin hypothesis of Bauhinia.</title>
        <authorList>
            <person name="Zhong Y."/>
            <person name="Chen Y."/>
            <person name="Zheng D."/>
            <person name="Pang J."/>
            <person name="Liu Y."/>
            <person name="Luo S."/>
            <person name="Meng S."/>
            <person name="Qian L."/>
            <person name="Wei D."/>
            <person name="Dai S."/>
            <person name="Zhou R."/>
        </authorList>
    </citation>
    <scope>NUCLEOTIDE SEQUENCE [LARGE SCALE GENOMIC DNA]</scope>
    <source>
        <strain evidence="1">BV-YZ2020</strain>
    </source>
</reference>
<gene>
    <name evidence="1" type="ORF">L6164_021052</name>
</gene>
<dbReference type="Proteomes" id="UP000828941">
    <property type="component" value="Chromosome 8"/>
</dbReference>
<protein>
    <submittedName>
        <fullName evidence="1">Uncharacterized protein</fullName>
    </submittedName>
</protein>